<dbReference type="Proteomes" id="UP000616201">
    <property type="component" value="Unassembled WGS sequence"/>
</dbReference>
<evidence type="ECO:0000313" key="2">
    <source>
        <dbReference type="Proteomes" id="UP000616201"/>
    </source>
</evidence>
<accession>A0A928V107</accession>
<proteinExistence type="predicted"/>
<keyword evidence="2" id="KW-1185">Reference proteome</keyword>
<organism evidence="1 2">
    <name type="scientific">Sphingobacterium hungaricum</name>
    <dbReference type="NCBI Taxonomy" id="2082723"/>
    <lineage>
        <taxon>Bacteria</taxon>
        <taxon>Pseudomonadati</taxon>
        <taxon>Bacteroidota</taxon>
        <taxon>Sphingobacteriia</taxon>
        <taxon>Sphingobacteriales</taxon>
        <taxon>Sphingobacteriaceae</taxon>
        <taxon>Sphingobacterium</taxon>
    </lineage>
</organism>
<protein>
    <submittedName>
        <fullName evidence="1">Uncharacterized protein</fullName>
    </submittedName>
</protein>
<sequence length="188" mass="21625">MLIALIFLLVHACQNAKKNRHANVVEEVETADKIQEATSANPDIKLKDCEINEAYMQLRFPLAPALSEQEFDALDFGRIEELNRLQHEVPVKIIDTLQSSINQHVILVAYQTDGERSAFLVNLNNQHKTEQFEQVYYEDYVEYISNTYTRIADNKINVTVETFDENQKTTTFTKVFAYKNGLFSSAIN</sequence>
<name>A0A928V107_9SPHI</name>
<comment type="caution">
    <text evidence="1">The sequence shown here is derived from an EMBL/GenBank/DDBJ whole genome shotgun (WGS) entry which is preliminary data.</text>
</comment>
<reference evidence="1" key="1">
    <citation type="submission" date="2018-02" db="EMBL/GenBank/DDBJ databases">
        <authorList>
            <person name="Vasarhelyi B.M."/>
            <person name="Deshmukh S."/>
            <person name="Balint B."/>
            <person name="Kukolya J."/>
        </authorList>
    </citation>
    <scope>NUCLEOTIDE SEQUENCE</scope>
    <source>
        <strain evidence="1">KB22</strain>
    </source>
</reference>
<dbReference type="EMBL" id="PRDK01000009">
    <property type="protein sequence ID" value="MBE8715145.1"/>
    <property type="molecule type" value="Genomic_DNA"/>
</dbReference>
<gene>
    <name evidence="1" type="ORF">C4F49_15790</name>
</gene>
<dbReference type="AlphaFoldDB" id="A0A928V107"/>
<evidence type="ECO:0000313" key="1">
    <source>
        <dbReference type="EMBL" id="MBE8715145.1"/>
    </source>
</evidence>